<evidence type="ECO:0000313" key="1">
    <source>
        <dbReference type="EMBL" id="JAH56752.1"/>
    </source>
</evidence>
<name>A0A0E9TTH9_ANGAN</name>
<proteinExistence type="predicted"/>
<dbReference type="AlphaFoldDB" id="A0A0E9TTH9"/>
<reference evidence="1" key="1">
    <citation type="submission" date="2014-11" db="EMBL/GenBank/DDBJ databases">
        <authorList>
            <person name="Amaro Gonzalez C."/>
        </authorList>
    </citation>
    <scope>NUCLEOTIDE SEQUENCE</scope>
</reference>
<sequence length="38" mass="4133">MQNIFFALGRQTPECPCASHYKLLLAVSVHDLTGQGSV</sequence>
<dbReference type="EMBL" id="GBXM01051825">
    <property type="protein sequence ID" value="JAH56752.1"/>
    <property type="molecule type" value="Transcribed_RNA"/>
</dbReference>
<organism evidence="1">
    <name type="scientific">Anguilla anguilla</name>
    <name type="common">European freshwater eel</name>
    <name type="synonym">Muraena anguilla</name>
    <dbReference type="NCBI Taxonomy" id="7936"/>
    <lineage>
        <taxon>Eukaryota</taxon>
        <taxon>Metazoa</taxon>
        <taxon>Chordata</taxon>
        <taxon>Craniata</taxon>
        <taxon>Vertebrata</taxon>
        <taxon>Euteleostomi</taxon>
        <taxon>Actinopterygii</taxon>
        <taxon>Neopterygii</taxon>
        <taxon>Teleostei</taxon>
        <taxon>Anguilliformes</taxon>
        <taxon>Anguillidae</taxon>
        <taxon>Anguilla</taxon>
    </lineage>
</organism>
<accession>A0A0E9TTH9</accession>
<protein>
    <submittedName>
        <fullName evidence="1">Uncharacterized protein</fullName>
    </submittedName>
</protein>
<reference evidence="1" key="2">
    <citation type="journal article" date="2015" name="Fish Shellfish Immunol.">
        <title>Early steps in the European eel (Anguilla anguilla)-Vibrio vulnificus interaction in the gills: Role of the RtxA13 toxin.</title>
        <authorList>
            <person name="Callol A."/>
            <person name="Pajuelo D."/>
            <person name="Ebbesson L."/>
            <person name="Teles M."/>
            <person name="MacKenzie S."/>
            <person name="Amaro C."/>
        </authorList>
    </citation>
    <scope>NUCLEOTIDE SEQUENCE</scope>
</reference>